<evidence type="ECO:0000256" key="1">
    <source>
        <dbReference type="SAM" id="MobiDB-lite"/>
    </source>
</evidence>
<evidence type="ECO:0000313" key="3">
    <source>
        <dbReference type="Proteomes" id="UP000305906"/>
    </source>
</evidence>
<organism evidence="2 3">
    <name type="scientific">Streptomyces montanus</name>
    <dbReference type="NCBI Taxonomy" id="2580423"/>
    <lineage>
        <taxon>Bacteria</taxon>
        <taxon>Bacillati</taxon>
        <taxon>Actinomycetota</taxon>
        <taxon>Actinomycetes</taxon>
        <taxon>Kitasatosporales</taxon>
        <taxon>Streptomycetaceae</taxon>
        <taxon>Streptomyces</taxon>
    </lineage>
</organism>
<dbReference type="AlphaFoldDB" id="A0A5R9FPR9"/>
<keyword evidence="3" id="KW-1185">Reference proteome</keyword>
<evidence type="ECO:0000313" key="2">
    <source>
        <dbReference type="EMBL" id="TLS44126.1"/>
    </source>
</evidence>
<sequence>MRQGMRQGRHGTPHGGRPPGVRPVERTAAPPALRPGQRLCLRGRSAHAVTGTTLLLLAVGAAPAFAAPAASDERDVQLVYCLDRDHRPDLVDAAVRLRVLRPDSVAGLDRVRPAGAGGRMTLERWAERREKDFERACSALMAAASEAPVAAAKDSGEESWFTTFLKGLPLLAAGALLTLGGQFSERHSAERRLLKQQLGADESAYRTAVREYLAGYEHDPRTDHSAVRATREALAGTLSRVPGPSTRREAARLVADGLPLAQPLPDARDGYLLDTDARTEDAERERVSVERHLRSISELNRTSLHWSWLTLRTRIARRTAPGAAV</sequence>
<feature type="region of interest" description="Disordered" evidence="1">
    <location>
        <begin position="1"/>
        <end position="34"/>
    </location>
</feature>
<proteinExistence type="predicted"/>
<dbReference type="RefSeq" id="WP_138046786.1">
    <property type="nucleotide sequence ID" value="NZ_VBZC01000023.1"/>
</dbReference>
<reference evidence="2 3" key="1">
    <citation type="submission" date="2019-05" db="EMBL/GenBank/DDBJ databases">
        <title>Streptomyces sp. NEAU-C151, a novel actinomycete isolated from soil.</title>
        <authorList>
            <person name="Han L."/>
            <person name="Jiang H."/>
        </authorList>
    </citation>
    <scope>NUCLEOTIDE SEQUENCE [LARGE SCALE GENOMIC DNA]</scope>
    <source>
        <strain evidence="2 3">NEAU-C151</strain>
    </source>
</reference>
<protein>
    <submittedName>
        <fullName evidence="2">Uncharacterized protein</fullName>
    </submittedName>
</protein>
<dbReference type="EMBL" id="VBZC01000023">
    <property type="protein sequence ID" value="TLS44126.1"/>
    <property type="molecule type" value="Genomic_DNA"/>
</dbReference>
<accession>A0A5R9FPR9</accession>
<comment type="caution">
    <text evidence="2">The sequence shown here is derived from an EMBL/GenBank/DDBJ whole genome shotgun (WGS) entry which is preliminary data.</text>
</comment>
<name>A0A5R9FPR9_9ACTN</name>
<dbReference type="Proteomes" id="UP000305906">
    <property type="component" value="Unassembled WGS sequence"/>
</dbReference>
<gene>
    <name evidence="2" type="ORF">FE633_21500</name>
</gene>